<evidence type="ECO:0000256" key="1">
    <source>
        <dbReference type="SAM" id="MobiDB-lite"/>
    </source>
</evidence>
<evidence type="ECO:0000313" key="2">
    <source>
        <dbReference type="EMBL" id="ETR97112.1"/>
    </source>
</evidence>
<name>A0A024RW54_HYPJR</name>
<dbReference type="KEGG" id="trr:M419DRAFT_134775"/>
<dbReference type="EMBL" id="KI911177">
    <property type="protein sequence ID" value="ETR97112.1"/>
    <property type="molecule type" value="Genomic_DNA"/>
</dbReference>
<sequence>MLGLEEHIRDHDLPSTNPDSDDQTHAREACGMYKLLSKTNLKSSLLERSAQFGYCPAWVLPSLGTAQFGYYPIWVQPNLGTMRDRSRMREIIRISRLPTVSIIDLRHRAMMPTSSANPQLGCSCRRSMEVQKKWEGLEDSAMQIIQGHTTESTEREYVIPTCSVLY</sequence>
<proteinExistence type="predicted"/>
<organism evidence="2 3">
    <name type="scientific">Hypocrea jecorina (strain ATCC 56765 / BCRC 32924 / NRRL 11460 / Rut C-30)</name>
    <name type="common">Trichoderma reesei</name>
    <dbReference type="NCBI Taxonomy" id="1344414"/>
    <lineage>
        <taxon>Eukaryota</taxon>
        <taxon>Fungi</taxon>
        <taxon>Dikarya</taxon>
        <taxon>Ascomycota</taxon>
        <taxon>Pezizomycotina</taxon>
        <taxon>Sordariomycetes</taxon>
        <taxon>Hypocreomycetidae</taxon>
        <taxon>Hypocreales</taxon>
        <taxon>Hypocreaceae</taxon>
        <taxon>Trichoderma</taxon>
    </lineage>
</organism>
<dbReference type="HOGENOM" id="CLU_1610994_0_0_1"/>
<protein>
    <submittedName>
        <fullName evidence="2">Uncharacterized protein</fullName>
    </submittedName>
</protein>
<accession>A0A024RW54</accession>
<feature type="compositionally biased region" description="Basic and acidic residues" evidence="1">
    <location>
        <begin position="1"/>
        <end position="13"/>
    </location>
</feature>
<evidence type="ECO:0000313" key="3">
    <source>
        <dbReference type="Proteomes" id="UP000024376"/>
    </source>
</evidence>
<dbReference type="AlphaFoldDB" id="A0A024RW54"/>
<feature type="region of interest" description="Disordered" evidence="1">
    <location>
        <begin position="1"/>
        <end position="24"/>
    </location>
</feature>
<dbReference type="Proteomes" id="UP000024376">
    <property type="component" value="Unassembled WGS sequence"/>
</dbReference>
<reference evidence="3" key="1">
    <citation type="journal article" date="2013" name="Ind. Biotechnol.">
        <title>Comparative genomics analysis of Trichoderma reesei strains.</title>
        <authorList>
            <person name="Koike H."/>
            <person name="Aerts A."/>
            <person name="LaButti K."/>
            <person name="Grigoriev I.V."/>
            <person name="Baker S.E."/>
        </authorList>
    </citation>
    <scope>NUCLEOTIDE SEQUENCE [LARGE SCALE GENOMIC DNA]</scope>
    <source>
        <strain evidence="3">ATCC 56765 / BCRC 32924 / NRRL 11460 / Rut C-30</strain>
    </source>
</reference>
<gene>
    <name evidence="2" type="ORF">M419DRAFT_134775</name>
</gene>